<accession>A0A927RFB7</accession>
<sequence length="106" mass="11999">MRKKVFTLVLTFLTEFTLFVGVQNHRVMASEVEPANELQQNRKHVDVSISLSIVPPTTYFYSSGGYAGYLGLVNYFFDGTKYHATYIGYLYDSPPYPAPAMISLDK</sequence>
<dbReference type="RefSeq" id="WP_192599096.1">
    <property type="nucleotide sequence ID" value="NZ_JADBEL010000013.1"/>
</dbReference>
<dbReference type="EMBL" id="JADBEL010000013">
    <property type="protein sequence ID" value="MBE1555362.1"/>
    <property type="molecule type" value="Genomic_DNA"/>
</dbReference>
<evidence type="ECO:0000313" key="2">
    <source>
        <dbReference type="Proteomes" id="UP000658225"/>
    </source>
</evidence>
<comment type="caution">
    <text evidence="1">The sequence shown here is derived from an EMBL/GenBank/DDBJ whole genome shotgun (WGS) entry which is preliminary data.</text>
</comment>
<evidence type="ECO:0000313" key="1">
    <source>
        <dbReference type="EMBL" id="MBE1555362.1"/>
    </source>
</evidence>
<dbReference type="AlphaFoldDB" id="A0A927RFB7"/>
<keyword evidence="2" id="KW-1185">Reference proteome</keyword>
<name>A0A927RFB7_9BACL</name>
<proteinExistence type="predicted"/>
<protein>
    <submittedName>
        <fullName evidence="1">Uncharacterized protein</fullName>
    </submittedName>
</protein>
<gene>
    <name evidence="1" type="ORF">H4683_002467</name>
</gene>
<dbReference type="Proteomes" id="UP000658225">
    <property type="component" value="Unassembled WGS sequence"/>
</dbReference>
<organism evidence="1 2">
    <name type="scientific">Sporosarcina limicola</name>
    <dbReference type="NCBI Taxonomy" id="34101"/>
    <lineage>
        <taxon>Bacteria</taxon>
        <taxon>Bacillati</taxon>
        <taxon>Bacillota</taxon>
        <taxon>Bacilli</taxon>
        <taxon>Bacillales</taxon>
        <taxon>Caryophanaceae</taxon>
        <taxon>Sporosarcina</taxon>
    </lineage>
</organism>
<reference evidence="1" key="1">
    <citation type="submission" date="2020-10" db="EMBL/GenBank/DDBJ databases">
        <title>Genomic Encyclopedia of Type Strains, Phase IV (KMG-IV): sequencing the most valuable type-strain genomes for metagenomic binning, comparative biology and taxonomic classification.</title>
        <authorList>
            <person name="Goeker M."/>
        </authorList>
    </citation>
    <scope>NUCLEOTIDE SEQUENCE</scope>
    <source>
        <strain evidence="1">DSM 13886</strain>
    </source>
</reference>